<dbReference type="InterPro" id="IPR016166">
    <property type="entry name" value="FAD-bd_PCMH"/>
</dbReference>
<sequence length="308" mass="32565">MQPSRRAFLLGRRPAQTPWAAFMQRLKLLCQGQVNDLGENGPGGAQAILTPTRDADVAHARTLCAEYGVVMTLEGATGPYAPSPEPRLRIDPSRLAGLARLVGESGSAPGSYPAANPPRWRAQPGVPMAALVQAGLRQFAGFPDAMTLAEWLAAPAPWPAGRCAASGVLTVDVMLADGVEETLGPFGEADVQPLRSATVQSLVPSLFQLASGGDAFATRDGDHWLGRYRLDALKPEAPATVNLAHLLLGHGGTLAWVQSVTLTEAPAAPFFPPSEPQTPGLATFRLDARVKALFDPHGRFPLFLSNET</sequence>
<dbReference type="Proteomes" id="UP001214170">
    <property type="component" value="Chromosome"/>
</dbReference>
<keyword evidence="3" id="KW-1185">Reference proteome</keyword>
<name>A0ABY8H1L0_9BURK</name>
<dbReference type="EMBL" id="CP121261">
    <property type="protein sequence ID" value="WFP10760.1"/>
    <property type="molecule type" value="Genomic_DNA"/>
</dbReference>
<evidence type="ECO:0000259" key="1">
    <source>
        <dbReference type="PROSITE" id="PS51387"/>
    </source>
</evidence>
<dbReference type="PROSITE" id="PS51387">
    <property type="entry name" value="FAD_PCMH"/>
    <property type="match status" value="1"/>
</dbReference>
<accession>A0ABY8H1L0</accession>
<dbReference type="RefSeq" id="WP_268081529.1">
    <property type="nucleotide sequence ID" value="NZ_CP106885.1"/>
</dbReference>
<feature type="domain" description="FAD-binding PCMH-type" evidence="1">
    <location>
        <begin position="41"/>
        <end position="267"/>
    </location>
</feature>
<reference evidence="2 3" key="1">
    <citation type="submission" date="2023-03" db="EMBL/GenBank/DDBJ databases">
        <title>Achromobacter spanius LIG8.</title>
        <authorList>
            <person name="Shrestha S."/>
        </authorList>
    </citation>
    <scope>NUCLEOTIDE SEQUENCE [LARGE SCALE GENOMIC DNA]</scope>
    <source>
        <strain evidence="2 3">LIG8</strain>
    </source>
</reference>
<evidence type="ECO:0000313" key="2">
    <source>
        <dbReference type="EMBL" id="WFP10760.1"/>
    </source>
</evidence>
<evidence type="ECO:0000313" key="3">
    <source>
        <dbReference type="Proteomes" id="UP001214170"/>
    </source>
</evidence>
<proteinExistence type="predicted"/>
<protein>
    <submittedName>
        <fullName evidence="2">FAD-binding protein</fullName>
    </submittedName>
</protein>
<organism evidence="2 3">
    <name type="scientific">Achromobacter spanius</name>
    <dbReference type="NCBI Taxonomy" id="217203"/>
    <lineage>
        <taxon>Bacteria</taxon>
        <taxon>Pseudomonadati</taxon>
        <taxon>Pseudomonadota</taxon>
        <taxon>Betaproteobacteria</taxon>
        <taxon>Burkholderiales</taxon>
        <taxon>Alcaligenaceae</taxon>
        <taxon>Achromobacter</taxon>
    </lineage>
</organism>
<gene>
    <name evidence="2" type="ORF">P8T11_13160</name>
</gene>